<dbReference type="PANTHER" id="PTHR13498">
    <property type="entry name" value="SPERM ASSOCIATED ANTIGEN 7"/>
    <property type="match status" value="1"/>
</dbReference>
<dbReference type="Pfam" id="PF01424">
    <property type="entry name" value="R3H"/>
    <property type="match status" value="1"/>
</dbReference>
<dbReference type="EnsemblMetazoa" id="AATE003213-RA">
    <property type="protein sequence ID" value="AATE003213-PA.1"/>
    <property type="gene ID" value="AATE003213"/>
</dbReference>
<dbReference type="InterPro" id="IPR001374">
    <property type="entry name" value="R3H_dom"/>
</dbReference>
<dbReference type="VEuPathDB" id="VectorBase:AATE003213"/>
<reference evidence="3" key="2">
    <citation type="submission" date="2022-08" db="UniProtKB">
        <authorList>
            <consortium name="EnsemblMetazoa"/>
        </authorList>
    </citation>
    <scope>IDENTIFICATION</scope>
    <source>
        <strain evidence="3">EBRO</strain>
    </source>
</reference>
<feature type="region of interest" description="Disordered" evidence="1">
    <location>
        <begin position="219"/>
        <end position="239"/>
    </location>
</feature>
<dbReference type="OrthoDB" id="5979509at2759"/>
<sequence>MDILESILGSMEKPPTKDKKEKVLYEEQKKEYEKLKNREKDELNRFRTYVEGRLGRLVKDDKRHYMEFQPLDQVHRSIVHDIAETAGLSGISFGIEGADRYIVVYKKEHLPSEDELTARRNGGIWNKEVEQQYSEQRRFQHLELQQLLAERNKRQRKEADATTHPTSDYKQKYIHLIGKDAAMEGAKKTEVNRTYGYVPSENKKDVRSIEQTMADIQAKKKLKTEHTSEENNDYKTCSK</sequence>
<dbReference type="EnsemblMetazoa" id="ENSAATROPT016438">
    <property type="protein sequence ID" value="ENSAATROPP014448"/>
    <property type="gene ID" value="ENSAATROPG013452"/>
</dbReference>
<dbReference type="EnsemblMetazoa" id="ENSAATROPT010911">
    <property type="protein sequence ID" value="ENSAATROPP009846"/>
    <property type="gene ID" value="ENSAATROPG008878"/>
</dbReference>
<feature type="domain" description="R3H" evidence="2">
    <location>
        <begin position="44"/>
        <end position="107"/>
    </location>
</feature>
<evidence type="ECO:0000313" key="4">
    <source>
        <dbReference type="Proteomes" id="UP000075880"/>
    </source>
</evidence>
<feature type="compositionally biased region" description="Basic and acidic residues" evidence="1">
    <location>
        <begin position="224"/>
        <end position="233"/>
    </location>
</feature>
<protein>
    <recommendedName>
        <fullName evidence="2">R3H domain-containing protein</fullName>
    </recommendedName>
</protein>
<dbReference type="InterPro" id="IPR017330">
    <property type="entry name" value="SPAG7"/>
</dbReference>
<dbReference type="Gene3D" id="3.30.1370.50">
    <property type="entry name" value="R3H-like domain"/>
    <property type="match status" value="1"/>
</dbReference>
<dbReference type="STRING" id="41427.A0A182IPX1"/>
<organism evidence="3">
    <name type="scientific">Anopheles atroparvus</name>
    <name type="common">European mosquito</name>
    <dbReference type="NCBI Taxonomy" id="41427"/>
    <lineage>
        <taxon>Eukaryota</taxon>
        <taxon>Metazoa</taxon>
        <taxon>Ecdysozoa</taxon>
        <taxon>Arthropoda</taxon>
        <taxon>Hexapoda</taxon>
        <taxon>Insecta</taxon>
        <taxon>Pterygota</taxon>
        <taxon>Neoptera</taxon>
        <taxon>Endopterygota</taxon>
        <taxon>Diptera</taxon>
        <taxon>Nematocera</taxon>
        <taxon>Culicoidea</taxon>
        <taxon>Culicidae</taxon>
        <taxon>Anophelinae</taxon>
        <taxon>Anopheles</taxon>
    </lineage>
</organism>
<keyword evidence="4" id="KW-1185">Reference proteome</keyword>
<evidence type="ECO:0000259" key="2">
    <source>
        <dbReference type="PROSITE" id="PS51061"/>
    </source>
</evidence>
<accession>A0A182IPX1</accession>
<dbReference type="PIRSF" id="PIRSF037943">
    <property type="entry name" value="Sperm-assoc_antigen_PAG7"/>
    <property type="match status" value="1"/>
</dbReference>
<dbReference type="EMBL" id="AXCP01007730">
    <property type="status" value="NOT_ANNOTATED_CDS"/>
    <property type="molecule type" value="Genomic_DNA"/>
</dbReference>
<reference evidence="4" key="1">
    <citation type="submission" date="2021-09" db="EMBL/GenBank/DDBJ databases">
        <authorList>
            <consortium name="Infravec"/>
            <person name="Campbell I L."/>
            <person name="Maslen G."/>
            <person name="Yates A."/>
        </authorList>
    </citation>
    <scope>NUCLEOTIDE SEQUENCE [LARGE SCALE GENOMIC DNA]</scope>
    <source>
        <strain evidence="4">Infravec2 EBRE</strain>
    </source>
</reference>
<dbReference type="InterPro" id="IPR036867">
    <property type="entry name" value="R3H_dom_sf"/>
</dbReference>
<feature type="region of interest" description="Disordered" evidence="1">
    <location>
        <begin position="1"/>
        <end position="21"/>
    </location>
</feature>
<proteinExistence type="predicted"/>
<evidence type="ECO:0000313" key="3">
    <source>
        <dbReference type="EnsemblMetazoa" id="AATE003213-PA.1"/>
    </source>
</evidence>
<dbReference type="GO" id="GO:0003676">
    <property type="term" value="F:nucleic acid binding"/>
    <property type="evidence" value="ECO:0007669"/>
    <property type="project" value="UniProtKB-UniRule"/>
</dbReference>
<dbReference type="PROSITE" id="PS51061">
    <property type="entry name" value="R3H"/>
    <property type="match status" value="1"/>
</dbReference>
<evidence type="ECO:0000256" key="1">
    <source>
        <dbReference type="SAM" id="MobiDB-lite"/>
    </source>
</evidence>
<name>A0A182IPX1_ANOAO</name>
<dbReference type="SUPFAM" id="SSF82708">
    <property type="entry name" value="R3H domain"/>
    <property type="match status" value="1"/>
</dbReference>
<dbReference type="PANTHER" id="PTHR13498:SF3">
    <property type="entry name" value="SPERM-ASSOCIATED ANTIGEN 7"/>
    <property type="match status" value="1"/>
</dbReference>
<dbReference type="AlphaFoldDB" id="A0A182IPX1"/>
<dbReference type="Proteomes" id="UP000075880">
    <property type="component" value="Unassembled WGS sequence"/>
</dbReference>